<reference evidence="2" key="1">
    <citation type="journal article" date="2020" name="Nature">
        <title>Giant virus diversity and host interactions through global metagenomics.</title>
        <authorList>
            <person name="Schulz F."/>
            <person name="Roux S."/>
            <person name="Paez-Espino D."/>
            <person name="Jungbluth S."/>
            <person name="Walsh D.A."/>
            <person name="Denef V.J."/>
            <person name="McMahon K.D."/>
            <person name="Konstantinidis K.T."/>
            <person name="Eloe-Fadrosh E.A."/>
            <person name="Kyrpides N.C."/>
            <person name="Woyke T."/>
        </authorList>
    </citation>
    <scope>NUCLEOTIDE SEQUENCE</scope>
    <source>
        <strain evidence="2">GVMAG-M-3300020185-18</strain>
    </source>
</reference>
<sequence>MADSWYSGKFLIGRIIITIICVLIIIWTLLICFIELRLKLYRMYHCFRSCFYKTASIVPVEEATITTDPITSYAKEIPLNTEIIIL</sequence>
<proteinExistence type="predicted"/>
<evidence type="ECO:0000313" key="2">
    <source>
        <dbReference type="EMBL" id="QHS98791.1"/>
    </source>
</evidence>
<dbReference type="AlphaFoldDB" id="A0A6C0C3W9"/>
<feature type="transmembrane region" description="Helical" evidence="1">
    <location>
        <begin position="12"/>
        <end position="34"/>
    </location>
</feature>
<organism evidence="2">
    <name type="scientific">viral metagenome</name>
    <dbReference type="NCBI Taxonomy" id="1070528"/>
    <lineage>
        <taxon>unclassified sequences</taxon>
        <taxon>metagenomes</taxon>
        <taxon>organismal metagenomes</taxon>
    </lineage>
</organism>
<dbReference type="EMBL" id="MN739323">
    <property type="protein sequence ID" value="QHS98791.1"/>
    <property type="molecule type" value="Genomic_DNA"/>
</dbReference>
<evidence type="ECO:0000256" key="1">
    <source>
        <dbReference type="SAM" id="Phobius"/>
    </source>
</evidence>
<name>A0A6C0C3W9_9ZZZZ</name>
<keyword evidence="1" id="KW-0812">Transmembrane</keyword>
<keyword evidence="1" id="KW-1133">Transmembrane helix</keyword>
<keyword evidence="1" id="KW-0472">Membrane</keyword>
<protein>
    <submittedName>
        <fullName evidence="2">Uncharacterized protein</fullName>
    </submittedName>
</protein>
<accession>A0A6C0C3W9</accession>